<dbReference type="STRING" id="742725.HMPREF9450_01068"/>
<comment type="caution">
    <text evidence="1">The sequence shown here is derived from an EMBL/GenBank/DDBJ whole genome shotgun (WGS) entry which is preliminary data.</text>
</comment>
<dbReference type="RefSeq" id="WP_009133874.1">
    <property type="nucleotide sequence ID" value="NZ_CP102250.1"/>
</dbReference>
<keyword evidence="2" id="KW-1185">Reference proteome</keyword>
<dbReference type="eggNOG" id="ENOG50311CK">
    <property type="taxonomic scope" value="Bacteria"/>
</dbReference>
<name>G5H808_9BACT</name>
<reference evidence="1 2" key="1">
    <citation type="submission" date="2011-08" db="EMBL/GenBank/DDBJ databases">
        <title>The Genome Sequence of Alistipes indistinctus YIT 12060.</title>
        <authorList>
            <consortium name="The Broad Institute Genome Sequencing Platform"/>
            <person name="Earl A."/>
            <person name="Ward D."/>
            <person name="Feldgarden M."/>
            <person name="Gevers D."/>
            <person name="Morotomi M."/>
            <person name="Young S.K."/>
            <person name="Zeng Q."/>
            <person name="Gargeya S."/>
            <person name="Fitzgerald M."/>
            <person name="Haas B."/>
            <person name="Abouelleil A."/>
            <person name="Alvarado L."/>
            <person name="Arachchi H.M."/>
            <person name="Berlin A."/>
            <person name="Brown A."/>
            <person name="Chapman S.B."/>
            <person name="Chen Z."/>
            <person name="Dunbar C."/>
            <person name="Freedman E."/>
            <person name="Gearin G."/>
            <person name="Gellesch M."/>
            <person name="Goldberg J."/>
            <person name="Griggs A."/>
            <person name="Gujja S."/>
            <person name="Heiman D."/>
            <person name="Howarth C."/>
            <person name="Larson L."/>
            <person name="Lui A."/>
            <person name="MacDonald P.J.P."/>
            <person name="Montmayeur A."/>
            <person name="Murphy C."/>
            <person name="Neiman D."/>
            <person name="Pearson M."/>
            <person name="Priest M."/>
            <person name="Roberts A."/>
            <person name="Saif S."/>
            <person name="Shea T."/>
            <person name="Shenoy N."/>
            <person name="Sisk P."/>
            <person name="Stolte C."/>
            <person name="Sykes S."/>
            <person name="Wortman J."/>
            <person name="Nusbaum C."/>
            <person name="Birren B."/>
        </authorList>
    </citation>
    <scope>NUCLEOTIDE SEQUENCE [LARGE SCALE GENOMIC DNA]</scope>
    <source>
        <strain evidence="1 2">YIT 12060</strain>
    </source>
</reference>
<evidence type="ECO:0000313" key="2">
    <source>
        <dbReference type="Proteomes" id="UP000006008"/>
    </source>
</evidence>
<protein>
    <recommendedName>
        <fullName evidence="3">Phage major capsid protein</fullName>
    </recommendedName>
</protein>
<accession>G5H808</accession>
<dbReference type="EMBL" id="ADLD01000010">
    <property type="protein sequence ID" value="EHB92445.1"/>
    <property type="molecule type" value="Genomic_DNA"/>
</dbReference>
<dbReference type="HOGENOM" id="CLU_828051_0_0_10"/>
<proteinExistence type="predicted"/>
<sequence length="335" mass="37107">MAKIENPKSYTGRDLETIFFRPMLTGPDATSLGIKIMYNMPVPTTLQFWKRAGDILQKYTASGWNGGSAATKYQKSIQLSKVKAEVGYSADDYFNMVYELITNRSDVNLDDLSGTELEAAETALFKEAIAESIRATMWLGDTSRSDTLNTFDGFLKRLTADIGSTDTDIKNTTIPASFTANSDPDAAENLLKQVWNNASELLKAFKPQGNLVYLVTSDIYAKYEEELDKVVLESAYLAKQNGREGISYRGIPVVDVQVSAYLSTLTDLPQSFIVLTDRRNLALAVNTADFPGTEVRMWYNPDQMENRQRAVFMAGCDYLLPELVSMATTTVTAGA</sequence>
<evidence type="ECO:0008006" key="3">
    <source>
        <dbReference type="Google" id="ProtNLM"/>
    </source>
</evidence>
<dbReference type="AlphaFoldDB" id="G5H808"/>
<organism evidence="1 2">
    <name type="scientific">Alistipes indistinctus YIT 12060</name>
    <dbReference type="NCBI Taxonomy" id="742725"/>
    <lineage>
        <taxon>Bacteria</taxon>
        <taxon>Pseudomonadati</taxon>
        <taxon>Bacteroidota</taxon>
        <taxon>Bacteroidia</taxon>
        <taxon>Bacteroidales</taxon>
        <taxon>Rikenellaceae</taxon>
        <taxon>Alistipes</taxon>
    </lineage>
</organism>
<gene>
    <name evidence="1" type="ORF">HMPREF9450_01068</name>
</gene>
<dbReference type="GeneID" id="92815911"/>
<dbReference type="PATRIC" id="fig|742725.3.peg.1128"/>
<dbReference type="OrthoDB" id="1000546at2"/>
<evidence type="ECO:0000313" key="1">
    <source>
        <dbReference type="EMBL" id="EHB92445.1"/>
    </source>
</evidence>
<dbReference type="Proteomes" id="UP000006008">
    <property type="component" value="Unassembled WGS sequence"/>
</dbReference>